<evidence type="ECO:0000256" key="1">
    <source>
        <dbReference type="ARBA" id="ARBA00022642"/>
    </source>
</evidence>
<dbReference type="InterPro" id="IPR015422">
    <property type="entry name" value="PyrdxlP-dep_Trfase_small"/>
</dbReference>
<dbReference type="InterPro" id="IPR010111">
    <property type="entry name" value="Kynureninase"/>
</dbReference>
<dbReference type="EMBL" id="BMGD01000006">
    <property type="protein sequence ID" value="GGB73225.1"/>
    <property type="molecule type" value="Genomic_DNA"/>
</dbReference>
<comment type="similarity">
    <text evidence="5">Belongs to the kynureninase family.</text>
</comment>
<dbReference type="PANTHER" id="PTHR14084">
    <property type="entry name" value="KYNURENINASE"/>
    <property type="match status" value="1"/>
</dbReference>
<evidence type="ECO:0000256" key="2">
    <source>
        <dbReference type="ARBA" id="ARBA00022801"/>
    </source>
</evidence>
<dbReference type="NCBIfam" id="TIGR01814">
    <property type="entry name" value="kynureninase"/>
    <property type="match status" value="1"/>
</dbReference>
<dbReference type="EC" id="3.7.1.3" evidence="4 5"/>
<comment type="cofactor">
    <cofactor evidence="5">
        <name>pyridoxal 5'-phosphate</name>
        <dbReference type="ChEBI" id="CHEBI:597326"/>
    </cofactor>
</comment>
<keyword evidence="3 5" id="KW-0663">Pyridoxal phosphate</keyword>
<comment type="catalytic activity">
    <reaction evidence="5">
        <text>L-kynurenine + H2O = anthranilate + L-alanine + H(+)</text>
        <dbReference type="Rhea" id="RHEA:16813"/>
        <dbReference type="ChEBI" id="CHEBI:15377"/>
        <dbReference type="ChEBI" id="CHEBI:15378"/>
        <dbReference type="ChEBI" id="CHEBI:16567"/>
        <dbReference type="ChEBI" id="CHEBI:57959"/>
        <dbReference type="ChEBI" id="CHEBI:57972"/>
        <dbReference type="EC" id="3.7.1.3"/>
    </reaction>
</comment>
<dbReference type="Proteomes" id="UP000614261">
    <property type="component" value="Unassembled WGS sequence"/>
</dbReference>
<dbReference type="InterPro" id="IPR015424">
    <property type="entry name" value="PyrdxlP-dep_Trfase"/>
</dbReference>
<gene>
    <name evidence="7" type="primary">kynU</name>
    <name evidence="7" type="ORF">GCM10010833_30550</name>
</gene>
<reference evidence="8" key="1">
    <citation type="journal article" date="2019" name="Int. J. Syst. Evol. Microbiol.">
        <title>The Global Catalogue of Microorganisms (GCM) 10K type strain sequencing project: providing services to taxonomists for standard genome sequencing and annotation.</title>
        <authorList>
            <consortium name="The Broad Institute Genomics Platform"/>
            <consortium name="The Broad Institute Genome Sequencing Center for Infectious Disease"/>
            <person name="Wu L."/>
            <person name="Ma J."/>
        </authorList>
    </citation>
    <scope>NUCLEOTIDE SEQUENCE [LARGE SCALE GENOMIC DNA]</scope>
    <source>
        <strain evidence="8">CGMCC 1.12851</strain>
    </source>
</reference>
<dbReference type="PANTHER" id="PTHR14084:SF0">
    <property type="entry name" value="KYNURENINASE"/>
    <property type="match status" value="1"/>
</dbReference>
<comment type="pathway">
    <text evidence="5">Amino-acid degradation; L-kynurenine degradation; L-alanine and anthranilate from L-kynurenine: step 1/1.</text>
</comment>
<keyword evidence="8" id="KW-1185">Reference proteome</keyword>
<name>A0ABQ1JQX7_9SPHN</name>
<comment type="subunit">
    <text evidence="5">Homodimer.</text>
</comment>
<evidence type="ECO:0000256" key="6">
    <source>
        <dbReference type="RuleBase" id="RU004508"/>
    </source>
</evidence>
<proteinExistence type="inferred from homology"/>
<protein>
    <recommendedName>
        <fullName evidence="4 5">Kynureninase</fullName>
        <ecNumber evidence="4 5">3.7.1.3</ecNumber>
    </recommendedName>
</protein>
<dbReference type="RefSeq" id="WP_188515314.1">
    <property type="nucleotide sequence ID" value="NZ_BMGD01000006.1"/>
</dbReference>
<keyword evidence="1 5" id="KW-0662">Pyridine nucleotide biosynthesis</keyword>
<dbReference type="Gene3D" id="3.40.640.10">
    <property type="entry name" value="Type I PLP-dependent aspartate aminotransferase-like (Major domain)"/>
    <property type="match status" value="1"/>
</dbReference>
<evidence type="ECO:0000313" key="8">
    <source>
        <dbReference type="Proteomes" id="UP000614261"/>
    </source>
</evidence>
<dbReference type="Pfam" id="PF01041">
    <property type="entry name" value="DegT_DnrJ_EryC1"/>
    <property type="match status" value="1"/>
</dbReference>
<keyword evidence="2 5" id="KW-0378">Hydrolase</keyword>
<accession>A0ABQ1JQX7</accession>
<comment type="catalytic activity">
    <reaction evidence="5">
        <text>3-hydroxy-L-kynurenine + H2O = 3-hydroxyanthranilate + L-alanine + H(+)</text>
        <dbReference type="Rhea" id="RHEA:25143"/>
        <dbReference type="ChEBI" id="CHEBI:15377"/>
        <dbReference type="ChEBI" id="CHEBI:15378"/>
        <dbReference type="ChEBI" id="CHEBI:36559"/>
        <dbReference type="ChEBI" id="CHEBI:57972"/>
        <dbReference type="ChEBI" id="CHEBI:58125"/>
        <dbReference type="EC" id="3.7.1.3"/>
    </reaction>
</comment>
<dbReference type="PIRSF" id="PIRSF038800">
    <property type="entry name" value="KYNU"/>
    <property type="match status" value="1"/>
</dbReference>
<dbReference type="InterPro" id="IPR000653">
    <property type="entry name" value="DegT/StrS_aminotransferase"/>
</dbReference>
<dbReference type="InterPro" id="IPR015421">
    <property type="entry name" value="PyrdxlP-dep_Trfase_major"/>
</dbReference>
<evidence type="ECO:0000313" key="7">
    <source>
        <dbReference type="EMBL" id="GGB73225.1"/>
    </source>
</evidence>
<evidence type="ECO:0000256" key="4">
    <source>
        <dbReference type="NCBIfam" id="TIGR01814"/>
    </source>
</evidence>
<sequence>MTSPYPSLSEAEARDAADPLREWRDRFVLPEGVIYLDGNSLGALPRATSVLMRDAVDRQWGSGLIRSWNDADWIGAPRRIGDKIAQLIRAAPGEVVVCDSVTVNLYKLMMALLAARPGQDKSILTESGNFPTDLHVAAGVARQHGMTLDALPRDQIADRIGPDTALIVLTHVHYKTGERFDIAGVQALADAHNVPLIWDLSHSVGAVPLDMGSDTARFAVGCGYKYLNGGPGAPGFLYVSAEALEFLGSPIQGWMGHASPFAMTDGYIPAPGIERFLAGTPPMLSLLALEGGIDLMLEADSDALWSKSRALFDFLTQLMAARCPDLAPITPERADQRGSHASFAHPHAWPINRALIEAGVIGDFRTPDVLRLGLTPLYLGFVDLWQAVDRLAAIIDDGRWKRAEFSTMSKVT</sequence>
<comment type="function">
    <text evidence="5">Catalyzes the cleavage of L-kynurenine (L-Kyn) and L-3-hydroxykynurenine (L-3OHKyn) into anthranilic acid (AA) and 3-hydroxyanthranilic acid (3-OHAA), respectively.</text>
</comment>
<dbReference type="Pfam" id="PF22580">
    <property type="entry name" value="KYNU_C"/>
    <property type="match status" value="1"/>
</dbReference>
<comment type="caution">
    <text evidence="7">The sequence shown here is derived from an EMBL/GenBank/DDBJ whole genome shotgun (WGS) entry which is preliminary data.</text>
</comment>
<organism evidence="7 8">
    <name type="scientific">Blastomonas aquatica</name>
    <dbReference type="NCBI Taxonomy" id="1510276"/>
    <lineage>
        <taxon>Bacteria</taxon>
        <taxon>Pseudomonadati</taxon>
        <taxon>Pseudomonadota</taxon>
        <taxon>Alphaproteobacteria</taxon>
        <taxon>Sphingomonadales</taxon>
        <taxon>Sphingomonadaceae</taxon>
        <taxon>Blastomonas</taxon>
    </lineage>
</organism>
<dbReference type="Gene3D" id="3.90.1150.10">
    <property type="entry name" value="Aspartate Aminotransferase, domain 1"/>
    <property type="match status" value="1"/>
</dbReference>
<comment type="pathway">
    <text evidence="5">Cofactor biosynthesis; NAD(+) biosynthesis; quinolinate from L-kynurenine: step 2/3.</text>
</comment>
<evidence type="ECO:0000256" key="3">
    <source>
        <dbReference type="ARBA" id="ARBA00022898"/>
    </source>
</evidence>
<evidence type="ECO:0000256" key="5">
    <source>
        <dbReference type="PIRNR" id="PIRNR038800"/>
    </source>
</evidence>
<dbReference type="SUPFAM" id="SSF53383">
    <property type="entry name" value="PLP-dependent transferases"/>
    <property type="match status" value="1"/>
</dbReference>
<comment type="similarity">
    <text evidence="6">Belongs to the DegT/DnrJ/EryC1 family.</text>
</comment>